<evidence type="ECO:0000313" key="1">
    <source>
        <dbReference type="EMBL" id="GAI89690.1"/>
    </source>
</evidence>
<gene>
    <name evidence="1" type="ORF">S12H4_38102</name>
</gene>
<dbReference type="AlphaFoldDB" id="X1TQ35"/>
<organism evidence="1">
    <name type="scientific">marine sediment metagenome</name>
    <dbReference type="NCBI Taxonomy" id="412755"/>
    <lineage>
        <taxon>unclassified sequences</taxon>
        <taxon>metagenomes</taxon>
        <taxon>ecological metagenomes</taxon>
    </lineage>
</organism>
<comment type="caution">
    <text evidence="1">The sequence shown here is derived from an EMBL/GenBank/DDBJ whole genome shotgun (WGS) entry which is preliminary data.</text>
</comment>
<reference evidence="1" key="1">
    <citation type="journal article" date="2014" name="Front. Microbiol.">
        <title>High frequency of phylogenetically diverse reductive dehalogenase-homologous genes in deep subseafloor sedimentary metagenomes.</title>
        <authorList>
            <person name="Kawai M."/>
            <person name="Futagami T."/>
            <person name="Toyoda A."/>
            <person name="Takaki Y."/>
            <person name="Nishi S."/>
            <person name="Hori S."/>
            <person name="Arai W."/>
            <person name="Tsubouchi T."/>
            <person name="Morono Y."/>
            <person name="Uchiyama I."/>
            <person name="Ito T."/>
            <person name="Fujiyama A."/>
            <person name="Inagaki F."/>
            <person name="Takami H."/>
        </authorList>
    </citation>
    <scope>NUCLEOTIDE SEQUENCE</scope>
    <source>
        <strain evidence="1">Expedition CK06-06</strain>
    </source>
</reference>
<name>X1TQ35_9ZZZZ</name>
<proteinExistence type="predicted"/>
<sequence length="88" mass="10086">MEKSQSSELNDFQININSLSEELEHRKEDLIKELNIPGVIETSSEPNAELGDVIGDIFYNSMKNFFEVGFKLAESLNLEFNTENQDEE</sequence>
<accession>X1TQ35</accession>
<dbReference type="EMBL" id="BARW01022897">
    <property type="protein sequence ID" value="GAI89690.1"/>
    <property type="molecule type" value="Genomic_DNA"/>
</dbReference>
<protein>
    <submittedName>
        <fullName evidence="1">Uncharacterized protein</fullName>
    </submittedName>
</protein>